<dbReference type="PANTHER" id="PTHR33223">
    <property type="entry name" value="CCHC-TYPE DOMAIN-CONTAINING PROTEIN"/>
    <property type="match status" value="1"/>
</dbReference>
<feature type="domain" description="Retrotransposon gag" evidence="1">
    <location>
        <begin position="107"/>
        <end position="181"/>
    </location>
</feature>
<organism evidence="2">
    <name type="scientific">Vitis vinifera</name>
    <name type="common">Grape</name>
    <dbReference type="NCBI Taxonomy" id="29760"/>
    <lineage>
        <taxon>Eukaryota</taxon>
        <taxon>Viridiplantae</taxon>
        <taxon>Streptophyta</taxon>
        <taxon>Embryophyta</taxon>
        <taxon>Tracheophyta</taxon>
        <taxon>Spermatophyta</taxon>
        <taxon>Magnoliopsida</taxon>
        <taxon>eudicotyledons</taxon>
        <taxon>Gunneridae</taxon>
        <taxon>Pentapetalae</taxon>
        <taxon>rosids</taxon>
        <taxon>Vitales</taxon>
        <taxon>Vitaceae</taxon>
        <taxon>Viteae</taxon>
        <taxon>Vitis</taxon>
    </lineage>
</organism>
<protein>
    <recommendedName>
        <fullName evidence="1">Retrotransposon gag domain-containing protein</fullName>
    </recommendedName>
</protein>
<evidence type="ECO:0000313" key="2">
    <source>
        <dbReference type="EMBL" id="CAN80370.1"/>
    </source>
</evidence>
<evidence type="ECO:0000259" key="1">
    <source>
        <dbReference type="Pfam" id="PF03732"/>
    </source>
</evidence>
<accession>A5ARL8</accession>
<proteinExistence type="predicted"/>
<dbReference type="Pfam" id="PF03732">
    <property type="entry name" value="Retrotrans_gag"/>
    <property type="match status" value="1"/>
</dbReference>
<gene>
    <name evidence="2" type="ORF">VITISV_014722</name>
</gene>
<reference evidence="2" key="1">
    <citation type="journal article" date="2007" name="PLoS ONE">
        <title>The first genome sequence of an elite grapevine cultivar (Pinot noir Vitis vinifera L.): coping with a highly heterozygous genome.</title>
        <authorList>
            <person name="Velasco R."/>
            <person name="Zharkikh A."/>
            <person name="Troggio M."/>
            <person name="Cartwright D.A."/>
            <person name="Cestaro A."/>
            <person name="Pruss D."/>
            <person name="Pindo M."/>
            <person name="FitzGerald L.M."/>
            <person name="Vezzulli S."/>
            <person name="Reid J."/>
            <person name="Malacarne G."/>
            <person name="Iliev D."/>
            <person name="Coppola G."/>
            <person name="Wardell B."/>
            <person name="Micheletti D."/>
            <person name="Macalma T."/>
            <person name="Facci M."/>
            <person name="Mitchell J.T."/>
            <person name="Perazzolli M."/>
            <person name="Eldredge G."/>
            <person name="Gatto P."/>
            <person name="Oyzerski R."/>
            <person name="Moretto M."/>
            <person name="Gutin N."/>
            <person name="Stefanini M."/>
            <person name="Chen Y."/>
            <person name="Segala C."/>
            <person name="Davenport C."/>
            <person name="Dematte L."/>
            <person name="Mraz A."/>
            <person name="Battilana J."/>
            <person name="Stormo K."/>
            <person name="Costa F."/>
            <person name="Tao Q."/>
            <person name="Si-Ammour A."/>
            <person name="Harkins T."/>
            <person name="Lackey A."/>
            <person name="Perbost C."/>
            <person name="Taillon B."/>
            <person name="Stella A."/>
            <person name="Solovyev V."/>
            <person name="Fawcett J.A."/>
            <person name="Sterck L."/>
            <person name="Vandepoele K."/>
            <person name="Grando S.M."/>
            <person name="Toppo S."/>
            <person name="Moser C."/>
            <person name="Lanchbury J."/>
            <person name="Bogden R."/>
            <person name="Skolnick M."/>
            <person name="Sgaramella V."/>
            <person name="Bhatnagar S.K."/>
            <person name="Fontana P."/>
            <person name="Gutin A."/>
            <person name="Van de Peer Y."/>
            <person name="Salamini F."/>
            <person name="Viola R."/>
        </authorList>
    </citation>
    <scope>NUCLEOTIDE SEQUENCE</scope>
</reference>
<dbReference type="PANTHER" id="PTHR33223:SF10">
    <property type="entry name" value="AMINOTRANSFERASE-LIKE PLANT MOBILE DOMAIN-CONTAINING PROTEIN"/>
    <property type="match status" value="1"/>
</dbReference>
<sequence length="215" mass="25262">MKNFQRIALQTIAIPLLAGRKLTILQMTKLRVKQSWDTLWAPKDWYRNQIHASPIAPHLLQEELLAHYLDLKKFKLYDGMEDPVEHLYCYWQLMALKGNREGLLRRVFPASLQGFALIWFQQLPTQSIHSFTQLHDLFLKQYVCNSRPRKSVDYVFNLRSLAKRNLSTMDELLAQANRYANMKEELRVIGNKQKIDGAKSRMAKEEQEDLSTTLK</sequence>
<dbReference type="InterPro" id="IPR005162">
    <property type="entry name" value="Retrotrans_gag_dom"/>
</dbReference>
<name>A5ARL8_VITVI</name>
<dbReference type="EMBL" id="AM433121">
    <property type="protein sequence ID" value="CAN80370.1"/>
    <property type="molecule type" value="Genomic_DNA"/>
</dbReference>
<dbReference type="AlphaFoldDB" id="A5ARL8"/>